<dbReference type="RefSeq" id="WP_016526296.1">
    <property type="nucleotide sequence ID" value="NZ_KE332518.1"/>
</dbReference>
<dbReference type="eggNOG" id="ENOG5032KME">
    <property type="taxonomic scope" value="Bacteria"/>
</dbReference>
<dbReference type="Proteomes" id="UP000014541">
    <property type="component" value="Unassembled WGS sequence"/>
</dbReference>
<proteinExistence type="predicted"/>
<keyword evidence="2" id="KW-1185">Reference proteome</keyword>
<evidence type="ECO:0000313" key="1">
    <source>
        <dbReference type="EMBL" id="EPF31687.1"/>
    </source>
</evidence>
<sequence length="223" mass="23647">MLSVFLFAQKAGVSKSSGEAKSTAAGLQPYMESLAKTLKTAAASEDRLKAGEALAPIQEQIGLYAEAAATYGSAASLAGVQTLRGQKLLLGSVRCSLSCGDVSGADFLLSTAFASASDTNIKASVKLYALWSWIIKVQTEKELEGPVSVLQTYVSAQDMLSVRPALLLTLYRITGEKKWAQKLQSDFPDSPEAAVCAGNARLLPAPFWFFFNPAPFPIQAEGS</sequence>
<dbReference type="AlphaFoldDB" id="S3KHI7"/>
<gene>
    <name evidence="1" type="ORF">HMPREF9194_02038</name>
</gene>
<comment type="caution">
    <text evidence="1">The sequence shown here is derived from an EMBL/GenBank/DDBJ whole genome shotgun (WGS) entry which is preliminary data.</text>
</comment>
<dbReference type="EMBL" id="ATFF01000006">
    <property type="protein sequence ID" value="EPF31687.1"/>
    <property type="molecule type" value="Genomic_DNA"/>
</dbReference>
<dbReference type="STRING" id="1125699.HMPREF9194_02038"/>
<evidence type="ECO:0000313" key="2">
    <source>
        <dbReference type="Proteomes" id="UP000014541"/>
    </source>
</evidence>
<dbReference type="PATRIC" id="fig|1125699.3.peg.2058"/>
<reference evidence="1 2" key="1">
    <citation type="submission" date="2013-04" db="EMBL/GenBank/DDBJ databases">
        <title>The Genome Sequence of Treponema maltophilum ATCC 51939.</title>
        <authorList>
            <consortium name="The Broad Institute Genomics Platform"/>
            <person name="Earl A."/>
            <person name="Ward D."/>
            <person name="Feldgarden M."/>
            <person name="Gevers D."/>
            <person name="Leonetti C."/>
            <person name="Blanton J.M."/>
            <person name="Dewhirst F.E."/>
            <person name="Izard J."/>
            <person name="Walker B."/>
            <person name="Young S."/>
            <person name="Zeng Q."/>
            <person name="Gargeya S."/>
            <person name="Fitzgerald M."/>
            <person name="Haas B."/>
            <person name="Abouelleil A."/>
            <person name="Allen A.W."/>
            <person name="Alvarado L."/>
            <person name="Arachchi H.M."/>
            <person name="Berlin A.M."/>
            <person name="Chapman S.B."/>
            <person name="Gainer-Dewar J."/>
            <person name="Goldberg J."/>
            <person name="Griggs A."/>
            <person name="Gujja S."/>
            <person name="Hansen M."/>
            <person name="Howarth C."/>
            <person name="Imamovic A."/>
            <person name="Ireland A."/>
            <person name="Larimer J."/>
            <person name="McCowan C."/>
            <person name="Murphy C."/>
            <person name="Pearson M."/>
            <person name="Poon T.W."/>
            <person name="Priest M."/>
            <person name="Roberts A."/>
            <person name="Saif S."/>
            <person name="Shea T."/>
            <person name="Sisk P."/>
            <person name="Sykes S."/>
            <person name="Wortman J."/>
            <person name="Nusbaum C."/>
            <person name="Birren B."/>
        </authorList>
    </citation>
    <scope>NUCLEOTIDE SEQUENCE [LARGE SCALE GENOMIC DNA]</scope>
    <source>
        <strain evidence="1 2">ATCC 51939</strain>
    </source>
</reference>
<accession>S3KHI7</accession>
<name>S3KHI7_TREMA</name>
<organism evidence="1 2">
    <name type="scientific">Treponema maltophilum ATCC 51939</name>
    <dbReference type="NCBI Taxonomy" id="1125699"/>
    <lineage>
        <taxon>Bacteria</taxon>
        <taxon>Pseudomonadati</taxon>
        <taxon>Spirochaetota</taxon>
        <taxon>Spirochaetia</taxon>
        <taxon>Spirochaetales</taxon>
        <taxon>Treponemataceae</taxon>
        <taxon>Treponema</taxon>
    </lineage>
</organism>
<protein>
    <submittedName>
        <fullName evidence="1">Uncharacterized protein</fullName>
    </submittedName>
</protein>
<dbReference type="HOGENOM" id="CLU_095711_0_0_12"/>